<dbReference type="InterPro" id="IPR010281">
    <property type="entry name" value="DUF885"/>
</dbReference>
<feature type="signal peptide" evidence="2">
    <location>
        <begin position="1"/>
        <end position="20"/>
    </location>
</feature>
<proteinExistence type="predicted"/>
<evidence type="ECO:0000313" key="3">
    <source>
        <dbReference type="EMBL" id="MBB5718660.1"/>
    </source>
</evidence>
<evidence type="ECO:0000313" key="4">
    <source>
        <dbReference type="Proteomes" id="UP000554342"/>
    </source>
</evidence>
<keyword evidence="2" id="KW-0732">Signal</keyword>
<dbReference type="PANTHER" id="PTHR33361:SF15">
    <property type="entry name" value="DUF885 FAMILY LIPOPROTEIN"/>
    <property type="match status" value="1"/>
</dbReference>
<evidence type="ECO:0000256" key="1">
    <source>
        <dbReference type="SAM" id="MobiDB-lite"/>
    </source>
</evidence>
<dbReference type="RefSeq" id="WP_184002611.1">
    <property type="nucleotide sequence ID" value="NZ_BAABIF010000013.1"/>
</dbReference>
<dbReference type="Pfam" id="PF05960">
    <property type="entry name" value="DUF885"/>
    <property type="match status" value="1"/>
</dbReference>
<dbReference type="PANTHER" id="PTHR33361">
    <property type="entry name" value="GLR0591 PROTEIN"/>
    <property type="match status" value="1"/>
</dbReference>
<gene>
    <name evidence="3" type="ORF">FHR23_001583</name>
</gene>
<dbReference type="EMBL" id="JACIJI010000002">
    <property type="protein sequence ID" value="MBB5718660.1"/>
    <property type="molecule type" value="Genomic_DNA"/>
</dbReference>
<evidence type="ECO:0000256" key="2">
    <source>
        <dbReference type="SAM" id="SignalP"/>
    </source>
</evidence>
<evidence type="ECO:0008006" key="5">
    <source>
        <dbReference type="Google" id="ProtNLM"/>
    </source>
</evidence>
<feature type="chain" id="PRO_5032385369" description="DUF885 domain-containing protein" evidence="2">
    <location>
        <begin position="21"/>
        <end position="574"/>
    </location>
</feature>
<feature type="region of interest" description="Disordered" evidence="1">
    <location>
        <begin position="339"/>
        <end position="359"/>
    </location>
</feature>
<dbReference type="Proteomes" id="UP000554342">
    <property type="component" value="Unassembled WGS sequence"/>
</dbReference>
<dbReference type="AlphaFoldDB" id="A0A840YYQ9"/>
<dbReference type="SUPFAM" id="SSF55486">
    <property type="entry name" value="Metalloproteases ('zincins'), catalytic domain"/>
    <property type="match status" value="1"/>
</dbReference>
<organism evidence="3 4">
    <name type="scientific">Stakelama sediminis</name>
    <dbReference type="NCBI Taxonomy" id="463200"/>
    <lineage>
        <taxon>Bacteria</taxon>
        <taxon>Pseudomonadati</taxon>
        <taxon>Pseudomonadota</taxon>
        <taxon>Alphaproteobacteria</taxon>
        <taxon>Sphingomonadales</taxon>
        <taxon>Sphingomonadaceae</taxon>
        <taxon>Stakelama</taxon>
    </lineage>
</organism>
<dbReference type="PROSITE" id="PS51257">
    <property type="entry name" value="PROKAR_LIPOPROTEIN"/>
    <property type="match status" value="1"/>
</dbReference>
<keyword evidence="4" id="KW-1185">Reference proteome</keyword>
<comment type="caution">
    <text evidence="3">The sequence shown here is derived from an EMBL/GenBank/DDBJ whole genome shotgun (WGS) entry which is preliminary data.</text>
</comment>
<name>A0A840YYQ9_9SPHN</name>
<accession>A0A840YYQ9</accession>
<reference evidence="3 4" key="1">
    <citation type="submission" date="2020-08" db="EMBL/GenBank/DDBJ databases">
        <title>Genomic Encyclopedia of Type Strains, Phase IV (KMG-IV): sequencing the most valuable type-strain genomes for metagenomic binning, comparative biology and taxonomic classification.</title>
        <authorList>
            <person name="Goeker M."/>
        </authorList>
    </citation>
    <scope>NUCLEOTIDE SEQUENCE [LARGE SCALE GENOMIC DNA]</scope>
    <source>
        <strain evidence="3 4">DSM 27203</strain>
    </source>
</reference>
<protein>
    <recommendedName>
        <fullName evidence="5">DUF885 domain-containing protein</fullName>
    </recommendedName>
</protein>
<sequence>MRFGLLAAAAMLALAGCSSQNDPMSVVANQTADSSADWNGFVNHSIQRWFQLDPAFAVYQGKHEYDGKLPDWSAKGLEAKADFLKSTVQQARAFNNLTPEQKFQRDYIISVAAGQLFWLEDADQPHRNPAYYVGTLDPNVYIARNYADKATRMRAIISFFQQVPQAAQNIRANLQMPLPASFIKYGIAAFGGFADYYSNDAKAAFADVKDPALQQQFDQASAAASKAMLGLQQWFQQNQATATQNFALGPERFARMLKSTEMVDVPLDKLQKIGEVDLKRNQQALKAACDQYDPGKTIQECVAKMQADKPKGGPVEAARKQIPMLRKFVEEKQLVSIPGTEEAKVEESPPYNRQNSAYIDPPGPFDKGVPSVYYISPPDPSWSKEKQNAYVPGKDDLLFTTVHEVMPGHFVQFLHSNRDQFVFGRLFVGYGFAEGWAHYAEEMMWDAGLGNGDPEVHIGELTNALLRDCRFLSAIGLHAQGMTQAQSQQLFEQQCYIDPGNAEQQAARGTYDPAYLNYTLGKLMIRRLRDDWTATRGGRKAWGAFHDKFLSYGGPPIPLVRQQMMGEATPRAVF</sequence>